<proteinExistence type="predicted"/>
<dbReference type="EMBL" id="CAJQZP010000178">
    <property type="protein sequence ID" value="CAG4943960.1"/>
    <property type="molecule type" value="Genomic_DNA"/>
</dbReference>
<protein>
    <submittedName>
        <fullName evidence="1">(apollo) hypothetical protein</fullName>
    </submittedName>
</protein>
<gene>
    <name evidence="1" type="ORF">PAPOLLO_LOCUS2789</name>
</gene>
<dbReference type="PANTHER" id="PTHR10773">
    <property type="entry name" value="DNA-DIRECTED RNA POLYMERASES I, II, AND III SUBUNIT RPABC2"/>
    <property type="match status" value="1"/>
</dbReference>
<accession>A0A8S3W6U9</accession>
<sequence length="195" mass="22466">MGKRSDVSPKKKTEIKTLLQHYAEQTLNIEKSPDTIFISNNDEVGEIQQYVEENSWPLNEVHNRSVEQVINMESVQTIRFVASQHEPANEASNLIDGIIIRVCKKFFMHTLDIGHSFITTLCKKTTSSGIVLEDLRGKHDKKGKLLALPDFVKDGVREHIKSYPTKESHYCRASSIKQYFDGDLNLCMMYRQYKE</sequence>
<keyword evidence="2" id="KW-1185">Reference proteome</keyword>
<dbReference type="AlphaFoldDB" id="A0A8S3W6U9"/>
<organism evidence="1 2">
    <name type="scientific">Parnassius apollo</name>
    <name type="common">Apollo butterfly</name>
    <name type="synonym">Papilio apollo</name>
    <dbReference type="NCBI Taxonomy" id="110799"/>
    <lineage>
        <taxon>Eukaryota</taxon>
        <taxon>Metazoa</taxon>
        <taxon>Ecdysozoa</taxon>
        <taxon>Arthropoda</taxon>
        <taxon>Hexapoda</taxon>
        <taxon>Insecta</taxon>
        <taxon>Pterygota</taxon>
        <taxon>Neoptera</taxon>
        <taxon>Endopterygota</taxon>
        <taxon>Lepidoptera</taxon>
        <taxon>Glossata</taxon>
        <taxon>Ditrysia</taxon>
        <taxon>Papilionoidea</taxon>
        <taxon>Papilionidae</taxon>
        <taxon>Parnassiinae</taxon>
        <taxon>Parnassini</taxon>
        <taxon>Parnassius</taxon>
        <taxon>Parnassius</taxon>
    </lineage>
</organism>
<dbReference type="Proteomes" id="UP000691718">
    <property type="component" value="Unassembled WGS sequence"/>
</dbReference>
<reference evidence="1" key="1">
    <citation type="submission" date="2021-04" db="EMBL/GenBank/DDBJ databases">
        <authorList>
            <person name="Tunstrom K."/>
        </authorList>
    </citation>
    <scope>NUCLEOTIDE SEQUENCE</scope>
</reference>
<evidence type="ECO:0000313" key="2">
    <source>
        <dbReference type="Proteomes" id="UP000691718"/>
    </source>
</evidence>
<dbReference type="PANTHER" id="PTHR10773:SF19">
    <property type="match status" value="1"/>
</dbReference>
<evidence type="ECO:0000313" key="1">
    <source>
        <dbReference type="EMBL" id="CAG4943960.1"/>
    </source>
</evidence>
<dbReference type="OrthoDB" id="6931636at2759"/>
<name>A0A8S3W6U9_PARAO</name>
<comment type="caution">
    <text evidence="1">The sequence shown here is derived from an EMBL/GenBank/DDBJ whole genome shotgun (WGS) entry which is preliminary data.</text>
</comment>